<feature type="transmembrane region" description="Helical" evidence="5">
    <location>
        <begin position="166"/>
        <end position="191"/>
    </location>
</feature>
<feature type="transmembrane region" description="Helical" evidence="5">
    <location>
        <begin position="197"/>
        <end position="217"/>
    </location>
</feature>
<accession>A0ABW4DUK0</accession>
<keyword evidence="3 5" id="KW-1133">Transmembrane helix</keyword>
<dbReference type="SUPFAM" id="SSF103473">
    <property type="entry name" value="MFS general substrate transporter"/>
    <property type="match status" value="1"/>
</dbReference>
<comment type="subcellular location">
    <subcellularLocation>
        <location evidence="1">Membrane</location>
        <topology evidence="1">Multi-pass membrane protein</topology>
    </subcellularLocation>
</comment>
<dbReference type="Gene3D" id="1.20.1250.20">
    <property type="entry name" value="MFS general substrate transporter like domains"/>
    <property type="match status" value="1"/>
</dbReference>
<feature type="transmembrane region" description="Helical" evidence="5">
    <location>
        <begin position="41"/>
        <end position="62"/>
    </location>
</feature>
<keyword evidence="2 5" id="KW-0812">Transmembrane</keyword>
<feature type="domain" description="Major facilitator superfamily (MFS) profile" evidence="6">
    <location>
        <begin position="38"/>
        <end position="490"/>
    </location>
</feature>
<gene>
    <name evidence="7" type="ORF">ACFQ5P_06075</name>
</gene>
<dbReference type="InterPro" id="IPR020846">
    <property type="entry name" value="MFS_dom"/>
</dbReference>
<name>A0ABW4DUK0_9RHOB</name>
<dbReference type="InterPro" id="IPR036259">
    <property type="entry name" value="MFS_trans_sf"/>
</dbReference>
<feature type="transmembrane region" description="Helical" evidence="5">
    <location>
        <begin position="297"/>
        <end position="320"/>
    </location>
</feature>
<feature type="transmembrane region" description="Helical" evidence="5">
    <location>
        <begin position="134"/>
        <end position="154"/>
    </location>
</feature>
<evidence type="ECO:0000256" key="3">
    <source>
        <dbReference type="ARBA" id="ARBA00022989"/>
    </source>
</evidence>
<organism evidence="7 8">
    <name type="scientific">Paracoccus nototheniae</name>
    <dbReference type="NCBI Taxonomy" id="2489002"/>
    <lineage>
        <taxon>Bacteria</taxon>
        <taxon>Pseudomonadati</taxon>
        <taxon>Pseudomonadota</taxon>
        <taxon>Alphaproteobacteria</taxon>
        <taxon>Rhodobacterales</taxon>
        <taxon>Paracoccaceae</taxon>
        <taxon>Paracoccus</taxon>
    </lineage>
</organism>
<feature type="transmembrane region" description="Helical" evidence="5">
    <location>
        <begin position="433"/>
        <end position="451"/>
    </location>
</feature>
<evidence type="ECO:0000256" key="5">
    <source>
        <dbReference type="SAM" id="Phobius"/>
    </source>
</evidence>
<dbReference type="PROSITE" id="PS50850">
    <property type="entry name" value="MFS"/>
    <property type="match status" value="1"/>
</dbReference>
<dbReference type="EMBL" id="JBHTOQ010000012">
    <property type="protein sequence ID" value="MFD1480854.1"/>
    <property type="molecule type" value="Genomic_DNA"/>
</dbReference>
<feature type="transmembrane region" description="Helical" evidence="5">
    <location>
        <begin position="463"/>
        <end position="486"/>
    </location>
</feature>
<feature type="transmembrane region" description="Helical" evidence="5">
    <location>
        <begin position="390"/>
        <end position="412"/>
    </location>
</feature>
<feature type="transmembrane region" description="Helical" evidence="5">
    <location>
        <begin position="104"/>
        <end position="122"/>
    </location>
</feature>
<dbReference type="CDD" id="cd17321">
    <property type="entry name" value="MFS_MMR_MDR_like"/>
    <property type="match status" value="1"/>
</dbReference>
<feature type="transmembrane region" description="Helical" evidence="5">
    <location>
        <begin position="74"/>
        <end position="92"/>
    </location>
</feature>
<dbReference type="PANTHER" id="PTHR42718:SF39">
    <property type="entry name" value="ACTINORHODIN TRANSPORTER-RELATED"/>
    <property type="match status" value="1"/>
</dbReference>
<sequence>MCNFTYYIITLPRAIKILMKLHEFEVMQDTDRAPHARGFTALLLGMALTIVDVPMFAIAMPGIGADLGLSTQDLALIAGCYPLVVAMLLLPAGRAGDWFGRRRMFLAGGLLFLFGAVLSAVASGPLSLGGARMLQGAGGAALAPQAMAMIPRLFLPAYQSRAFERFAMTASLASVCGPLVAGILLVLSPVWLGWRTIFLTEAFIVLLVMLMTTRQLAPDKTESATSSSFAEVISFATLILCLVAPLYVGPAFSWPVPTVVMLVAAFPCAALFARLSARAGQGSLVPFGLLRLPSLRWSLAFVFLAVSAPPGFFVILSLMLQSGLALSALQTGLVTAGFPAGVVIGSWISGRVSLQPLARVALGVGLLCASFVLMHFLLPQVTAGRLMPLRMGMIGAGLSMGLTVTSVMQLGMSGLPRDLTGSGAGTIQTMQQVSMAASIALSFAIYGTMLTTRPAVEAAAAMLWLQIASTGAATLLAGALLCFPIFRDRKVHT</sequence>
<evidence type="ECO:0000256" key="2">
    <source>
        <dbReference type="ARBA" id="ARBA00022692"/>
    </source>
</evidence>
<proteinExistence type="predicted"/>
<keyword evidence="8" id="KW-1185">Reference proteome</keyword>
<dbReference type="RefSeq" id="WP_242679582.1">
    <property type="nucleotide sequence ID" value="NZ_CBCSAJ010000021.1"/>
</dbReference>
<evidence type="ECO:0000259" key="6">
    <source>
        <dbReference type="PROSITE" id="PS50850"/>
    </source>
</evidence>
<dbReference type="PANTHER" id="PTHR42718">
    <property type="entry name" value="MAJOR FACILITATOR SUPERFAMILY MULTIDRUG TRANSPORTER MFSC"/>
    <property type="match status" value="1"/>
</dbReference>
<feature type="transmembrane region" description="Helical" evidence="5">
    <location>
        <begin position="254"/>
        <end position="276"/>
    </location>
</feature>
<dbReference type="Pfam" id="PF07690">
    <property type="entry name" value="MFS_1"/>
    <property type="match status" value="1"/>
</dbReference>
<dbReference type="InterPro" id="IPR011701">
    <property type="entry name" value="MFS"/>
</dbReference>
<feature type="transmembrane region" description="Helical" evidence="5">
    <location>
        <begin position="360"/>
        <end position="378"/>
    </location>
</feature>
<reference evidence="8" key="1">
    <citation type="journal article" date="2019" name="Int. J. Syst. Evol. Microbiol.">
        <title>The Global Catalogue of Microorganisms (GCM) 10K type strain sequencing project: providing services to taxonomists for standard genome sequencing and annotation.</title>
        <authorList>
            <consortium name="The Broad Institute Genomics Platform"/>
            <consortium name="The Broad Institute Genome Sequencing Center for Infectious Disease"/>
            <person name="Wu L."/>
            <person name="Ma J."/>
        </authorList>
    </citation>
    <scope>NUCLEOTIDE SEQUENCE [LARGE SCALE GENOMIC DNA]</scope>
    <source>
        <strain evidence="8">CCM 8875</strain>
    </source>
</reference>
<evidence type="ECO:0000313" key="8">
    <source>
        <dbReference type="Proteomes" id="UP001597302"/>
    </source>
</evidence>
<evidence type="ECO:0000256" key="1">
    <source>
        <dbReference type="ARBA" id="ARBA00004141"/>
    </source>
</evidence>
<evidence type="ECO:0000313" key="7">
    <source>
        <dbReference type="EMBL" id="MFD1480854.1"/>
    </source>
</evidence>
<dbReference type="Proteomes" id="UP001597302">
    <property type="component" value="Unassembled WGS sequence"/>
</dbReference>
<feature type="transmembrane region" description="Helical" evidence="5">
    <location>
        <begin position="326"/>
        <end position="348"/>
    </location>
</feature>
<evidence type="ECO:0000256" key="4">
    <source>
        <dbReference type="ARBA" id="ARBA00023136"/>
    </source>
</evidence>
<comment type="caution">
    <text evidence="7">The sequence shown here is derived from an EMBL/GenBank/DDBJ whole genome shotgun (WGS) entry which is preliminary data.</text>
</comment>
<keyword evidence="4 5" id="KW-0472">Membrane</keyword>
<feature type="transmembrane region" description="Helical" evidence="5">
    <location>
        <begin position="229"/>
        <end position="248"/>
    </location>
</feature>
<protein>
    <submittedName>
        <fullName evidence="7">MFS transporter</fullName>
    </submittedName>
</protein>